<dbReference type="InterPro" id="IPR050247">
    <property type="entry name" value="Met_Aminopeptidase_Type2"/>
</dbReference>
<keyword evidence="5 9" id="KW-0963">Cytoplasm</keyword>
<feature type="compositionally biased region" description="Low complexity" evidence="11">
    <location>
        <begin position="19"/>
        <end position="28"/>
    </location>
</feature>
<keyword evidence="14" id="KW-1185">Reference proteome</keyword>
<dbReference type="Pfam" id="PF00557">
    <property type="entry name" value="Peptidase_M24"/>
    <property type="match status" value="1"/>
</dbReference>
<dbReference type="HAMAP" id="MF_03175">
    <property type="entry name" value="MetAP_2_euk"/>
    <property type="match status" value="1"/>
</dbReference>
<dbReference type="InterPro" id="IPR036390">
    <property type="entry name" value="WH_DNA-bd_sf"/>
</dbReference>
<evidence type="ECO:0000256" key="10">
    <source>
        <dbReference type="RuleBase" id="RU003653"/>
    </source>
</evidence>
<feature type="compositionally biased region" description="Acidic residues" evidence="11">
    <location>
        <begin position="35"/>
        <end position="44"/>
    </location>
</feature>
<feature type="binding site" evidence="9">
    <location>
        <position position="326"/>
    </location>
    <ligand>
        <name>a divalent metal cation</name>
        <dbReference type="ChEBI" id="CHEBI:60240"/>
        <label>2</label>
        <note>catalytic</note>
    </ligand>
</feature>
<evidence type="ECO:0000259" key="12">
    <source>
        <dbReference type="Pfam" id="PF00557"/>
    </source>
</evidence>
<keyword evidence="6 9" id="KW-0645">Protease</keyword>
<evidence type="ECO:0000256" key="1">
    <source>
        <dbReference type="ARBA" id="ARBA00000294"/>
    </source>
</evidence>
<name>A0A1B8GG59_9PEZI</name>
<comment type="cofactor">
    <cofactor evidence="9">
        <name>Co(2+)</name>
        <dbReference type="ChEBI" id="CHEBI:48828"/>
    </cofactor>
    <cofactor evidence="9">
        <name>Zn(2+)</name>
        <dbReference type="ChEBI" id="CHEBI:29105"/>
    </cofactor>
    <cofactor evidence="9">
        <name>Mn(2+)</name>
        <dbReference type="ChEBI" id="CHEBI:29035"/>
    </cofactor>
    <cofactor evidence="9">
        <name>Fe(2+)</name>
        <dbReference type="ChEBI" id="CHEBI:29033"/>
    </cofactor>
    <text evidence="9">Binds 2 divalent metal cations per subunit. Has a high-affinity and a low affinity metal-binding site. The true nature of the physiological cofactor is under debate. The enzyme is active with cobalt, zinc, manganese or divalent iron ions. Most likely, methionine aminopeptidases function as mononuclear Fe(2+)-metalloproteases under physiological conditions, and the catalytically relevant metal-binding site has been assigned to the histidine-containing high-affinity site.</text>
</comment>
<dbReference type="SUPFAM" id="SSF46785">
    <property type="entry name" value="Winged helix' DNA-binding domain"/>
    <property type="match status" value="1"/>
</dbReference>
<dbReference type="EC" id="3.4.11.18" evidence="9"/>
<evidence type="ECO:0000256" key="2">
    <source>
        <dbReference type="ARBA" id="ARBA00001936"/>
    </source>
</evidence>
<dbReference type="PRINTS" id="PR00599">
    <property type="entry name" value="MAPEPTIDASE"/>
</dbReference>
<comment type="cofactor">
    <cofactor evidence="3">
        <name>Fe(2+)</name>
        <dbReference type="ChEBI" id="CHEBI:29033"/>
    </cofactor>
</comment>
<dbReference type="RefSeq" id="XP_018128544.1">
    <property type="nucleotide sequence ID" value="XM_018275755.2"/>
</dbReference>
<reference evidence="13 14" key="1">
    <citation type="submission" date="2016-03" db="EMBL/GenBank/DDBJ databases">
        <title>Comparative genomics of Pseudogymnoascus destructans, the fungus causing white-nose syndrome of bats.</title>
        <authorList>
            <person name="Palmer J.M."/>
            <person name="Drees K.P."/>
            <person name="Foster J.T."/>
            <person name="Lindner D.L."/>
        </authorList>
    </citation>
    <scope>NUCLEOTIDE SEQUENCE [LARGE SCALE GENOMIC DNA]</scope>
    <source>
        <strain evidence="13 14">UAMH 10579</strain>
    </source>
</reference>
<dbReference type="InterPro" id="IPR036388">
    <property type="entry name" value="WH-like_DNA-bd_sf"/>
</dbReference>
<accession>A0A1B8GG59</accession>
<feature type="binding site" evidence="9">
    <location>
        <position position="421"/>
    </location>
    <ligand>
        <name>a divalent metal cation</name>
        <dbReference type="ChEBI" id="CHEBI:60240"/>
        <label>1</label>
    </ligand>
</feature>
<feature type="region of interest" description="Disordered" evidence="11">
    <location>
        <begin position="1"/>
        <end position="109"/>
    </location>
</feature>
<feature type="binding site" evidence="9">
    <location>
        <position position="301"/>
    </location>
    <ligand>
        <name>substrate</name>
    </ligand>
</feature>
<feature type="compositionally biased region" description="Basic residues" evidence="11">
    <location>
        <begin position="55"/>
        <end position="68"/>
    </location>
</feature>
<dbReference type="Gene3D" id="3.90.230.10">
    <property type="entry name" value="Creatinase/methionine aminopeptidase superfamily"/>
    <property type="match status" value="1"/>
</dbReference>
<feature type="binding site" evidence="9">
    <location>
        <position position="213"/>
    </location>
    <ligand>
        <name>a divalent metal cation</name>
        <dbReference type="ChEBI" id="CHEBI:60240"/>
        <label>1</label>
    </ligand>
</feature>
<evidence type="ECO:0000256" key="3">
    <source>
        <dbReference type="ARBA" id="ARBA00001954"/>
    </source>
</evidence>
<dbReference type="InterPro" id="IPR002468">
    <property type="entry name" value="Pept_M24A_MAP2"/>
</dbReference>
<feature type="compositionally biased region" description="Low complexity" evidence="11">
    <location>
        <begin position="45"/>
        <end position="54"/>
    </location>
</feature>
<dbReference type="GO" id="GO:0005737">
    <property type="term" value="C:cytoplasm"/>
    <property type="evidence" value="ECO:0007669"/>
    <property type="project" value="UniProtKB-SubCell"/>
</dbReference>
<dbReference type="CDD" id="cd01088">
    <property type="entry name" value="MetAP2"/>
    <property type="match status" value="1"/>
</dbReference>
<keyword evidence="8 9" id="KW-0378">Hydrolase</keyword>
<gene>
    <name evidence="13" type="primary">MAP2</name>
    <name evidence="13" type="ORF">VE01_06303</name>
</gene>
<dbReference type="GO" id="GO:0006508">
    <property type="term" value="P:proteolysis"/>
    <property type="evidence" value="ECO:0007669"/>
    <property type="project" value="UniProtKB-KW"/>
</dbReference>
<protein>
    <recommendedName>
        <fullName evidence="9">Methionine aminopeptidase 2</fullName>
        <shortName evidence="9">MAP 2</shortName>
        <shortName evidence="9">MetAP 2</shortName>
        <ecNumber evidence="9">3.4.11.18</ecNumber>
    </recommendedName>
    <alternativeName>
        <fullName evidence="9">Peptidase M</fullName>
    </alternativeName>
</protein>
<comment type="subcellular location">
    <subcellularLocation>
        <location evidence="9">Cytoplasm</location>
    </subcellularLocation>
</comment>
<dbReference type="EMBL" id="KV460240">
    <property type="protein sequence ID" value="OBT94811.1"/>
    <property type="molecule type" value="Genomic_DNA"/>
</dbReference>
<dbReference type="Proteomes" id="UP000091956">
    <property type="component" value="Unassembled WGS sequence"/>
</dbReference>
<comment type="similarity">
    <text evidence="9">Belongs to the peptidase M24A family. Methionine aminopeptidase eukaryotic type 2 subfamily.</text>
</comment>
<feature type="binding site" evidence="9">
    <location>
        <position position="224"/>
    </location>
    <ligand>
        <name>a divalent metal cation</name>
        <dbReference type="ChEBI" id="CHEBI:60240"/>
        <label>1</label>
    </ligand>
</feature>
<dbReference type="OrthoDB" id="7848262at2759"/>
<evidence type="ECO:0000256" key="5">
    <source>
        <dbReference type="ARBA" id="ARBA00022490"/>
    </source>
</evidence>
<comment type="cofactor">
    <cofactor evidence="2">
        <name>Mn(2+)</name>
        <dbReference type="ChEBI" id="CHEBI:29035"/>
    </cofactor>
</comment>
<dbReference type="STRING" id="342668.A0A1B8GG59"/>
<evidence type="ECO:0000256" key="7">
    <source>
        <dbReference type="ARBA" id="ARBA00022723"/>
    </source>
</evidence>
<comment type="catalytic activity">
    <reaction evidence="1 9 10">
        <text>Release of N-terminal amino acids, preferentially methionine, from peptides and arylamides.</text>
        <dbReference type="EC" id="3.4.11.18"/>
    </reaction>
</comment>
<feature type="binding site" evidence="9">
    <location>
        <position position="193"/>
    </location>
    <ligand>
        <name>substrate</name>
    </ligand>
</feature>
<keyword evidence="7 9" id="KW-0479">Metal-binding</keyword>
<evidence type="ECO:0000256" key="4">
    <source>
        <dbReference type="ARBA" id="ARBA00022438"/>
    </source>
</evidence>
<dbReference type="PANTHER" id="PTHR45777:SF2">
    <property type="entry name" value="METHIONINE AMINOPEPTIDASE 2"/>
    <property type="match status" value="1"/>
</dbReference>
<dbReference type="SUPFAM" id="SSF55920">
    <property type="entry name" value="Creatinase/aminopeptidase"/>
    <property type="match status" value="1"/>
</dbReference>
<comment type="function">
    <text evidence="9 10">Cotranslationally removes the N-terminal methionine from nascent proteins. The N-terminal methionine is often cleaved when the second residue in the primary sequence is small and uncharged (Met-Ala-, Cys, Gly, Pro, Ser, Thr, or Val).</text>
</comment>
<dbReference type="GO" id="GO:0046872">
    <property type="term" value="F:metal ion binding"/>
    <property type="evidence" value="ECO:0007669"/>
    <property type="project" value="UniProtKB-UniRule"/>
</dbReference>
<keyword evidence="4 9" id="KW-0031">Aminopeptidase</keyword>
<dbReference type="GO" id="GO:0070006">
    <property type="term" value="F:metalloaminopeptidase activity"/>
    <property type="evidence" value="ECO:0007669"/>
    <property type="project" value="UniProtKB-UniRule"/>
</dbReference>
<sequence>MAAQAEDAMAKLALSENQGEAAAAAAPPAAKPEAEDSDDEDDAPPADGSAPTAAAKKKRKRKPKKKTKTPTTQTSPPSVPLSTLFPSGDYPIGEESPYRDDNSFRTTSEEKRHLDRLDMTYLNDFRRGAEVHRQVRQWAQGWIKPGMGLTEIAEGIEGSVRALTGHQGLEDGDNIAGGVAFPTGLNINHIAAHYSPNAGNKTVVKQEDVMCVDFGVHINGRIVDSAFTMSWDPVYDPLLEAVKAATNTGVAAAGIDVRMCDIGEQIQEVMESYEVTIGKETHPVKCIRNLNGHNIGQWKIHGGKSVPIVKNNDTTKMEEGEVFAIETFGSTGVGYVRDDLECSHYAKAADAPHVDLRLTSAKNLLKVINKSFGTLPFCRRYLDRLGQDKYLLGLNNLVSQGIVEAYPPLVDKKGSYTAQFEHTFLLRPNCKEVLSRGDDY</sequence>
<feature type="domain" description="Peptidase M24" evidence="12">
    <location>
        <begin position="125"/>
        <end position="332"/>
    </location>
</feature>
<dbReference type="InterPro" id="IPR001714">
    <property type="entry name" value="Pept_M24_MAP"/>
</dbReference>
<evidence type="ECO:0000313" key="13">
    <source>
        <dbReference type="EMBL" id="OBT94811.1"/>
    </source>
</evidence>
<feature type="binding site" evidence="9">
    <location>
        <position position="224"/>
    </location>
    <ligand>
        <name>a divalent metal cation</name>
        <dbReference type="ChEBI" id="CHEBI:60240"/>
        <label>2</label>
        <note>catalytic</note>
    </ligand>
</feature>
<evidence type="ECO:0000256" key="6">
    <source>
        <dbReference type="ARBA" id="ARBA00022670"/>
    </source>
</evidence>
<dbReference type="InterPro" id="IPR036005">
    <property type="entry name" value="Creatinase/aminopeptidase-like"/>
</dbReference>
<evidence type="ECO:0000313" key="14">
    <source>
        <dbReference type="Proteomes" id="UP000091956"/>
    </source>
</evidence>
<organism evidence="13 14">
    <name type="scientific">Pseudogymnoascus verrucosus</name>
    <dbReference type="NCBI Taxonomy" id="342668"/>
    <lineage>
        <taxon>Eukaryota</taxon>
        <taxon>Fungi</taxon>
        <taxon>Dikarya</taxon>
        <taxon>Ascomycota</taxon>
        <taxon>Pezizomycotina</taxon>
        <taxon>Leotiomycetes</taxon>
        <taxon>Thelebolales</taxon>
        <taxon>Thelebolaceae</taxon>
        <taxon>Pseudogymnoascus</taxon>
    </lineage>
</organism>
<dbReference type="NCBIfam" id="TIGR00501">
    <property type="entry name" value="met_pdase_II"/>
    <property type="match status" value="1"/>
</dbReference>
<dbReference type="InterPro" id="IPR000994">
    <property type="entry name" value="Pept_M24"/>
</dbReference>
<dbReference type="AlphaFoldDB" id="A0A1B8GG59"/>
<dbReference type="PANTHER" id="PTHR45777">
    <property type="entry name" value="METHIONINE AMINOPEPTIDASE 2"/>
    <property type="match status" value="1"/>
</dbReference>
<dbReference type="Gene3D" id="1.10.10.10">
    <property type="entry name" value="Winged helix-like DNA-binding domain superfamily/Winged helix DNA-binding domain"/>
    <property type="match status" value="1"/>
</dbReference>
<evidence type="ECO:0000256" key="11">
    <source>
        <dbReference type="SAM" id="MobiDB-lite"/>
    </source>
</evidence>
<dbReference type="GO" id="GO:0004239">
    <property type="term" value="F:initiator methionyl aminopeptidase activity"/>
    <property type="evidence" value="ECO:0007669"/>
    <property type="project" value="UniProtKB-UniRule"/>
</dbReference>
<feature type="binding site" evidence="9">
    <location>
        <position position="421"/>
    </location>
    <ligand>
        <name>a divalent metal cation</name>
        <dbReference type="ChEBI" id="CHEBI:60240"/>
        <label>2</label>
        <note>catalytic</note>
    </ligand>
</feature>
<dbReference type="GeneID" id="28839689"/>
<reference evidence="14" key="2">
    <citation type="journal article" date="2018" name="Nat. Commun.">
        <title>Extreme sensitivity to ultraviolet light in the fungal pathogen causing white-nose syndrome of bats.</title>
        <authorList>
            <person name="Palmer J.M."/>
            <person name="Drees K.P."/>
            <person name="Foster J.T."/>
            <person name="Lindner D.L."/>
        </authorList>
    </citation>
    <scope>NUCLEOTIDE SEQUENCE [LARGE SCALE GENOMIC DNA]</scope>
    <source>
        <strain evidence="14">UAMH 10579</strain>
    </source>
</reference>
<feature type="compositionally biased region" description="Polar residues" evidence="11">
    <location>
        <begin position="73"/>
        <end position="85"/>
    </location>
</feature>
<feature type="binding site" evidence="9">
    <location>
        <position position="293"/>
    </location>
    <ligand>
        <name>a divalent metal cation</name>
        <dbReference type="ChEBI" id="CHEBI:60240"/>
        <label>2</label>
        <note>catalytic</note>
    </ligand>
</feature>
<feature type="compositionally biased region" description="Basic and acidic residues" evidence="11">
    <location>
        <begin position="96"/>
        <end position="109"/>
    </location>
</feature>
<evidence type="ECO:0000256" key="9">
    <source>
        <dbReference type="HAMAP-Rule" id="MF_03175"/>
    </source>
</evidence>
<evidence type="ECO:0000256" key="8">
    <source>
        <dbReference type="ARBA" id="ARBA00022801"/>
    </source>
</evidence>
<proteinExistence type="inferred from homology"/>